<dbReference type="AlphaFoldDB" id="A0AAJ0DVZ6"/>
<evidence type="ECO:0008006" key="5">
    <source>
        <dbReference type="Google" id="ProtNLM"/>
    </source>
</evidence>
<gene>
    <name evidence="3" type="ORF">CCOS01_12664</name>
</gene>
<keyword evidence="2" id="KW-0812">Transmembrane</keyword>
<keyword evidence="4" id="KW-1185">Reference proteome</keyword>
<dbReference type="Proteomes" id="UP001240678">
    <property type="component" value="Unassembled WGS sequence"/>
</dbReference>
<accession>A0AAJ0DVZ6</accession>
<feature type="compositionally biased region" description="Polar residues" evidence="1">
    <location>
        <begin position="38"/>
        <end position="55"/>
    </location>
</feature>
<dbReference type="RefSeq" id="XP_060308860.1">
    <property type="nucleotide sequence ID" value="XM_060460812.1"/>
</dbReference>
<organism evidence="3 4">
    <name type="scientific">Colletotrichum costaricense</name>
    <dbReference type="NCBI Taxonomy" id="1209916"/>
    <lineage>
        <taxon>Eukaryota</taxon>
        <taxon>Fungi</taxon>
        <taxon>Dikarya</taxon>
        <taxon>Ascomycota</taxon>
        <taxon>Pezizomycotina</taxon>
        <taxon>Sordariomycetes</taxon>
        <taxon>Hypocreomycetidae</taxon>
        <taxon>Glomerellales</taxon>
        <taxon>Glomerellaceae</taxon>
        <taxon>Colletotrichum</taxon>
        <taxon>Colletotrichum acutatum species complex</taxon>
    </lineage>
</organism>
<reference evidence="3 4" key="1">
    <citation type="submission" date="2016-10" db="EMBL/GenBank/DDBJ databases">
        <title>The genome sequence of Colletotrichum fioriniae PJ7.</title>
        <authorList>
            <person name="Baroncelli R."/>
        </authorList>
    </citation>
    <scope>NUCLEOTIDE SEQUENCE [LARGE SCALE GENOMIC DNA]</scope>
    <source>
        <strain evidence="3 4">IMI 309622</strain>
    </source>
</reference>
<proteinExistence type="predicted"/>
<dbReference type="GeneID" id="85344359"/>
<comment type="caution">
    <text evidence="3">The sequence shown here is derived from an EMBL/GenBank/DDBJ whole genome shotgun (WGS) entry which is preliminary data.</text>
</comment>
<sequence>MASVQPAPLEQVLHQLVNNLAELTRILSGQESSEHAQNKQLVAQNSPETKSDVGMSTQLPLEVETILCVTPVAASDLIEAVVPVEGSSDATRGVHESTTASEPPLEIAPLQCGAPATNPDISTEAVPANVSTDRPPDTSENTATPAPPQLDDSNHPEDVVTVTGAPSEDSGSPVVSELPQPDAIVRLPRDLDEWFVSPLPTGIRMKIFQAAGTSFLMSHPLFGFMTLKLNLEKAGASTSILEEFTEDPLRIGLWEQYIEIAYTQYTYYVRTKFQLVELPALEGKDARELYICVRSRIRSFCQSNFKTIRHGTRELFVPDMHEIQDTHRLDELMFDRSLQVSKRYFSLLQFLKLASNSLEETASNFEANHRHFLEAVSSATQIIRDDELNGVKESWKYVAESISASTKRLQGRVNQQIEDLKVHQESMFNATSLRETNNGMALNRSVYVLTAFTILYTPIGFMATFWALPFLNSPSDGGKPKVPDGFQESFITVPILTYFIAFVSCLYLGSSRFRKISTQIVLGYRAYLFDLFGPVKYIWDVLLKFTEPFRVAIREIHRQRATVSFSPTRARTWTQGITGASGDTNQTQQRTEGV</sequence>
<keyword evidence="2" id="KW-1133">Transmembrane helix</keyword>
<evidence type="ECO:0000313" key="4">
    <source>
        <dbReference type="Proteomes" id="UP001240678"/>
    </source>
</evidence>
<evidence type="ECO:0000256" key="2">
    <source>
        <dbReference type="SAM" id="Phobius"/>
    </source>
</evidence>
<protein>
    <recommendedName>
        <fullName evidence="5">CorA-like Mg2+ transporter</fullName>
    </recommendedName>
</protein>
<feature type="region of interest" description="Disordered" evidence="1">
    <location>
        <begin position="31"/>
        <end position="55"/>
    </location>
</feature>
<evidence type="ECO:0000256" key="1">
    <source>
        <dbReference type="SAM" id="MobiDB-lite"/>
    </source>
</evidence>
<feature type="region of interest" description="Disordered" evidence="1">
    <location>
        <begin position="575"/>
        <end position="594"/>
    </location>
</feature>
<feature type="region of interest" description="Disordered" evidence="1">
    <location>
        <begin position="86"/>
        <end position="177"/>
    </location>
</feature>
<feature type="transmembrane region" description="Helical" evidence="2">
    <location>
        <begin position="446"/>
        <end position="469"/>
    </location>
</feature>
<name>A0AAJ0DVZ6_9PEZI</name>
<keyword evidence="2" id="KW-0472">Membrane</keyword>
<dbReference type="EMBL" id="MOOE01000015">
    <property type="protein sequence ID" value="KAK1517115.1"/>
    <property type="molecule type" value="Genomic_DNA"/>
</dbReference>
<feature type="transmembrane region" description="Helical" evidence="2">
    <location>
        <begin position="489"/>
        <end position="509"/>
    </location>
</feature>
<evidence type="ECO:0000313" key="3">
    <source>
        <dbReference type="EMBL" id="KAK1517115.1"/>
    </source>
</evidence>